<dbReference type="Gene3D" id="3.90.1200.10">
    <property type="match status" value="1"/>
</dbReference>
<gene>
    <name evidence="3" type="ORF">ONE63_009920</name>
</gene>
<dbReference type="EMBL" id="JAPTSV010000008">
    <property type="protein sequence ID" value="KAJ1525076.1"/>
    <property type="molecule type" value="Genomic_DNA"/>
</dbReference>
<name>A0AAV7XMQ4_9NEOP</name>
<feature type="region of interest" description="Disordered" evidence="1">
    <location>
        <begin position="26"/>
        <end position="45"/>
    </location>
</feature>
<dbReference type="SMART" id="SM00587">
    <property type="entry name" value="CHK"/>
    <property type="match status" value="1"/>
</dbReference>
<evidence type="ECO:0000313" key="3">
    <source>
        <dbReference type="EMBL" id="KAJ1525076.1"/>
    </source>
</evidence>
<evidence type="ECO:0000259" key="2">
    <source>
        <dbReference type="SMART" id="SM00587"/>
    </source>
</evidence>
<reference evidence="3" key="1">
    <citation type="submission" date="2022-12" db="EMBL/GenBank/DDBJ databases">
        <title>Chromosome-level genome assembly of the bean flower thrips Megalurothrips usitatus.</title>
        <authorList>
            <person name="Ma L."/>
            <person name="Liu Q."/>
            <person name="Li H."/>
            <person name="Cai W."/>
        </authorList>
    </citation>
    <scope>NUCLEOTIDE SEQUENCE</scope>
    <source>
        <strain evidence="3">Cailab_2022a</strain>
    </source>
</reference>
<dbReference type="InterPro" id="IPR015897">
    <property type="entry name" value="CHK_kinase-like"/>
</dbReference>
<dbReference type="PANTHER" id="PTHR11012:SF4">
    <property type="entry name" value="LD42035P"/>
    <property type="match status" value="1"/>
</dbReference>
<dbReference type="Proteomes" id="UP001075354">
    <property type="component" value="Chromosome 8"/>
</dbReference>
<evidence type="ECO:0000313" key="4">
    <source>
        <dbReference type="Proteomes" id="UP001075354"/>
    </source>
</evidence>
<evidence type="ECO:0000256" key="1">
    <source>
        <dbReference type="SAM" id="MobiDB-lite"/>
    </source>
</evidence>
<feature type="domain" description="CHK kinase-like" evidence="2">
    <location>
        <begin position="210"/>
        <end position="412"/>
    </location>
</feature>
<sequence length="507" mass="56363">MVSGPAAHQPVRVRVRPGVGLVVVGPRTVPDPAADPGSSGRGGRRVGLVTALHSAAGQRLPPLLAAMGDADPREAPAARLTEAMKTELLPRLAEEGAFGEGWRLEGVRVEPIAGLGKDHWASTTLTTAVDLRRGSETRSEALVAKWMLPSDGFEGFMLTDLQASNEIKMYTEVFPFMERLAEGSGVPVGDLHPKHYLAALSPVKDTMSLTLMEDLRAKGFRLTKERTALDRQHANLVLRSLGRLHALSHAAKARCRGEFLEEVTPLLREVAFLPEWSDRWSFTLGSCFRRGLDRLSSRLDADQHRRRLDGLRRLEDIADDVYSIMLGAAARTEPAGVLVHGDFNRNNMQFRYNELGEPVEVRFFDFQNCRYCSPSVDLSFFLFMNTSPELRRQHWDDLLQEYFGSMTSALDRLLEGHEVHEDFVRPTLQGVRDDLKQHALWGYVICSFFLPQMAGAPEDVPDMEEMKDKATSDPATVVAIMCAIGGEEATEGLADMLLEYIDRDLVP</sequence>
<organism evidence="3 4">
    <name type="scientific">Megalurothrips usitatus</name>
    <name type="common">bean blossom thrips</name>
    <dbReference type="NCBI Taxonomy" id="439358"/>
    <lineage>
        <taxon>Eukaryota</taxon>
        <taxon>Metazoa</taxon>
        <taxon>Ecdysozoa</taxon>
        <taxon>Arthropoda</taxon>
        <taxon>Hexapoda</taxon>
        <taxon>Insecta</taxon>
        <taxon>Pterygota</taxon>
        <taxon>Neoptera</taxon>
        <taxon>Paraneoptera</taxon>
        <taxon>Thysanoptera</taxon>
        <taxon>Terebrantia</taxon>
        <taxon>Thripoidea</taxon>
        <taxon>Thripidae</taxon>
        <taxon>Megalurothrips</taxon>
    </lineage>
</organism>
<dbReference type="InterPro" id="IPR011009">
    <property type="entry name" value="Kinase-like_dom_sf"/>
</dbReference>
<dbReference type="Pfam" id="PF02958">
    <property type="entry name" value="EcKL"/>
    <property type="match status" value="1"/>
</dbReference>
<proteinExistence type="predicted"/>
<keyword evidence="4" id="KW-1185">Reference proteome</keyword>
<dbReference type="AlphaFoldDB" id="A0AAV7XMQ4"/>
<dbReference type="InterPro" id="IPR004119">
    <property type="entry name" value="EcKL"/>
</dbReference>
<comment type="caution">
    <text evidence="3">The sequence shown here is derived from an EMBL/GenBank/DDBJ whole genome shotgun (WGS) entry which is preliminary data.</text>
</comment>
<dbReference type="SUPFAM" id="SSF56112">
    <property type="entry name" value="Protein kinase-like (PK-like)"/>
    <property type="match status" value="1"/>
</dbReference>
<dbReference type="PANTHER" id="PTHR11012">
    <property type="entry name" value="PROTEIN KINASE-LIKE DOMAIN-CONTAINING"/>
    <property type="match status" value="1"/>
</dbReference>
<protein>
    <recommendedName>
        <fullName evidence="2">CHK kinase-like domain-containing protein</fullName>
    </recommendedName>
</protein>
<accession>A0AAV7XMQ4</accession>